<keyword evidence="1" id="KW-0812">Transmembrane</keyword>
<dbReference type="Pfam" id="PF08378">
    <property type="entry name" value="NERD"/>
    <property type="match status" value="1"/>
</dbReference>
<dbReference type="PROSITE" id="PS50965">
    <property type="entry name" value="NERD"/>
    <property type="match status" value="1"/>
</dbReference>
<feature type="domain" description="NERD" evidence="2">
    <location>
        <begin position="39"/>
        <end position="157"/>
    </location>
</feature>
<dbReference type="AlphaFoldDB" id="A0A3B0YID5"/>
<proteinExistence type="predicted"/>
<evidence type="ECO:0000256" key="1">
    <source>
        <dbReference type="SAM" id="Phobius"/>
    </source>
</evidence>
<evidence type="ECO:0000313" key="3">
    <source>
        <dbReference type="EMBL" id="VAW75903.1"/>
    </source>
</evidence>
<accession>A0A3B0YID5</accession>
<keyword evidence="1" id="KW-0472">Membrane</keyword>
<organism evidence="3">
    <name type="scientific">hydrothermal vent metagenome</name>
    <dbReference type="NCBI Taxonomy" id="652676"/>
    <lineage>
        <taxon>unclassified sequences</taxon>
        <taxon>metagenomes</taxon>
        <taxon>ecological metagenomes</taxon>
    </lineage>
</organism>
<name>A0A3B0YID5_9ZZZZ</name>
<keyword evidence="1" id="KW-1133">Transmembrane helix</keyword>
<evidence type="ECO:0000259" key="2">
    <source>
        <dbReference type="PROSITE" id="PS50965"/>
    </source>
</evidence>
<protein>
    <recommendedName>
        <fullName evidence="2">NERD domain-containing protein</fullName>
    </recommendedName>
</protein>
<gene>
    <name evidence="3" type="ORF">MNBD_GAMMA12-662</name>
</gene>
<dbReference type="EMBL" id="UOFL01000094">
    <property type="protein sequence ID" value="VAW75903.1"/>
    <property type="molecule type" value="Genomic_DNA"/>
</dbReference>
<feature type="transmembrane region" description="Helical" evidence="1">
    <location>
        <begin position="12"/>
        <end position="38"/>
    </location>
</feature>
<reference evidence="3" key="1">
    <citation type="submission" date="2018-06" db="EMBL/GenBank/DDBJ databases">
        <authorList>
            <person name="Zhirakovskaya E."/>
        </authorList>
    </citation>
    <scope>NUCLEOTIDE SEQUENCE</scope>
</reference>
<dbReference type="InterPro" id="IPR011528">
    <property type="entry name" value="NERD"/>
</dbReference>
<sequence length="204" mass="22636">MMSVYQIFNNLIPGVSGIILFWAIIVTVVVAAAVTYFLKTSSSKSGDRKALSKKISESVTEIISAVSLHDEAEGEFHYDHICLTSTGILVVDVKDFRGLLFGGANTDQWTQVLGSRSYKFENPLYHNREKVQTVKALIDEEIPVFGCVVFTSAGAFPKDQPKGVYTHNKFDEEFEYSKHSDNVSAQFTKVWQVLTSGVSPIAEK</sequence>